<evidence type="ECO:0000313" key="1">
    <source>
        <dbReference type="EMBL" id="MBH0239287.1"/>
    </source>
</evidence>
<reference evidence="1" key="1">
    <citation type="submission" date="2020-12" db="EMBL/GenBank/DDBJ databases">
        <title>Methylobrevis albus sp. nov., isolated from fresh water lack sediment.</title>
        <authorList>
            <person name="Zou Q."/>
        </authorList>
    </citation>
    <scope>NUCLEOTIDE SEQUENCE</scope>
    <source>
        <strain evidence="1">L22</strain>
    </source>
</reference>
<gene>
    <name evidence="1" type="ORF">I5731_15800</name>
</gene>
<dbReference type="RefSeq" id="WP_197312376.1">
    <property type="nucleotide sequence ID" value="NZ_JADZLT010000054.1"/>
</dbReference>
<evidence type="ECO:0000313" key="2">
    <source>
        <dbReference type="Proteomes" id="UP000631694"/>
    </source>
</evidence>
<dbReference type="EMBL" id="JADZLT010000054">
    <property type="protein sequence ID" value="MBH0239287.1"/>
    <property type="molecule type" value="Genomic_DNA"/>
</dbReference>
<accession>A0A931MZB0</accession>
<dbReference type="Proteomes" id="UP000631694">
    <property type="component" value="Unassembled WGS sequence"/>
</dbReference>
<dbReference type="AlphaFoldDB" id="A0A931MZB0"/>
<evidence type="ECO:0008006" key="3">
    <source>
        <dbReference type="Google" id="ProtNLM"/>
    </source>
</evidence>
<comment type="caution">
    <text evidence="1">The sequence shown here is derived from an EMBL/GenBank/DDBJ whole genome shotgun (WGS) entry which is preliminary data.</text>
</comment>
<proteinExistence type="predicted"/>
<organism evidence="1 2">
    <name type="scientific">Methylobrevis albus</name>
    <dbReference type="NCBI Taxonomy" id="2793297"/>
    <lineage>
        <taxon>Bacteria</taxon>
        <taxon>Pseudomonadati</taxon>
        <taxon>Pseudomonadota</taxon>
        <taxon>Alphaproteobacteria</taxon>
        <taxon>Hyphomicrobiales</taxon>
        <taxon>Pleomorphomonadaceae</taxon>
        <taxon>Methylobrevis</taxon>
    </lineage>
</organism>
<name>A0A931MZB0_9HYPH</name>
<protein>
    <recommendedName>
        <fullName evidence="3">ELWxxDGT repeat-containing protein</fullName>
    </recommendedName>
</protein>
<keyword evidence="2" id="KW-1185">Reference proteome</keyword>
<sequence length="542" mass="59362">MAAARITPDEDHSPNCLRSCGTIRRSRPAELLLLWFLCLAGVFVAPGVQAAEPGDPFAMLVAKRDGVGIGLYRTDGQSAGTTKILNFSTNTSELDLFRISFHVLKQSGALVLDRQVGLRQAGVYLVDAVGAPRRITFDRTLRFATSVKPVRVVDGRLFFLVDNAFLYHTDGTDRGTHRTVSPAIVRFVDVFPFEDRYILMTNESDGKSSPTRGRLYSLDIDSRRLELFYAFPSDRGWILELDEIGWRSNEPGSPSAVVGVDGDRFVFTRSGGATRGLWVSDGTAAGTHKLLAGTVVPENTEKFIPFGPRALFIGDSIKGDELWTTDGTPAGTRRLRDIWVGNESSEIDPEKIVFHADKAYFLARTAPYDRGLWVTDGTSAATKPVRTEVNGLRIRMLPYYRTEPSSELALIGNEIFFAGTLMEGSCTPTSIDACRFTTGLYSYNVVTQITSKRATASRYRCLLADGREVIGGSYGDLRAIGSKLLFSSTGFGASDPSIACDPGSNANAEPWVFDTLTNRARLLKEINPGRESSDPYLLGGRQ</sequence>